<evidence type="ECO:0000259" key="3">
    <source>
        <dbReference type="SMART" id="SM00128"/>
    </source>
</evidence>
<name>A0A9P7RU33_9AGAR</name>
<feature type="region of interest" description="Disordered" evidence="2">
    <location>
        <begin position="741"/>
        <end position="786"/>
    </location>
</feature>
<sequence>MLGRNNMSTESRTTQPERPQISVQTKTPSQQTVLSRLQGLFPNPPGSGSPISGINDLGTNEKQSRPGRSHRFLNNPKSLKVRILTWNMHDSIPKGALEELFGKVPLYTPSVASTSLPQFATDTDHPYHLIVVAGQECPSSSGIPMGLGTGFKLYDKDREDREKDDKPRSLKHSYKEEAIKSKKSYEDLLHDSPPSGWTSMIEDWLCHGGYATRTPETSEISTPKRLSPRFASKEPKRGPYQLLCKERLLGIYLAIYIHRDVRRFVLGTSKSTVTSGLMGGRWGNKGGVGVSVNIDGKTFLFLNCHLAAQQDKANLKDRLNNYNKIKAELAVDDFLSNDDPRVMAEDITDKFDYTFVFGDLNFRLDISRLHADWLISRQDYVQALAFDQLKNLMQNGRAFVGFREAPINFPPTFKYDVLRTLKGAKRRQLKLERWKSDRVQRLTDVTEKDGAAVEDVDKSSDEGDGEVASVASSVWTSTNSRHRQDPDQEEGYFHGQGMSRSSSSKLSISVSVAAQKARTKWLSLLGPSSVPASPTKWLRSKSSLVEATTARNQRESSEEVIPELKVQREGSEDSPDLGTDATLVPPPLGRLRSTKSNTSLQSDDDYDENKGVYDTSSKKRVPSWCDRILWKSTVEPDPEPEVDDTDSHYRPRTRVGQFLANAFRPHSTRSRRSSVASVTTFGASSTATTGNSINSDSPLPSPELLESIIPFSRFVYPESRPTTLCQPVNANSLENLTLGHTRNTLNEGDSRSPQPETPSLPVSNISKRGSGIVNSDSPTNHKEHTLPPSRWRFLQSFLTHHSSGSTSSDNSIVVPSTKLPRKGDVVCLSYNTLDDKGMRRLEGRSDHRPVIGSYAVYL</sequence>
<reference evidence="4" key="1">
    <citation type="journal article" date="2021" name="Genome Biol. Evol.">
        <title>The assembled and annotated genome of the fairy-ring fungus Marasmius oreades.</title>
        <authorList>
            <person name="Hiltunen M."/>
            <person name="Ament-Velasquez S.L."/>
            <person name="Johannesson H."/>
        </authorList>
    </citation>
    <scope>NUCLEOTIDE SEQUENCE</scope>
    <source>
        <strain evidence="4">03SP1</strain>
    </source>
</reference>
<feature type="compositionally biased region" description="Basic and acidic residues" evidence="2">
    <location>
        <begin position="450"/>
        <end position="461"/>
    </location>
</feature>
<evidence type="ECO:0000313" key="5">
    <source>
        <dbReference type="Proteomes" id="UP001049176"/>
    </source>
</evidence>
<keyword evidence="5" id="KW-1185">Reference proteome</keyword>
<dbReference type="SMART" id="SM00128">
    <property type="entry name" value="IPPc"/>
    <property type="match status" value="1"/>
</dbReference>
<evidence type="ECO:0000256" key="2">
    <source>
        <dbReference type="SAM" id="MobiDB-lite"/>
    </source>
</evidence>
<dbReference type="KEGG" id="more:E1B28_011355"/>
<dbReference type="GO" id="GO:0046856">
    <property type="term" value="P:phosphatidylinositol dephosphorylation"/>
    <property type="evidence" value="ECO:0007669"/>
    <property type="project" value="InterPro"/>
</dbReference>
<feature type="region of interest" description="Disordered" evidence="2">
    <location>
        <begin position="546"/>
        <end position="617"/>
    </location>
</feature>
<evidence type="ECO:0000313" key="4">
    <source>
        <dbReference type="EMBL" id="KAG7089700.1"/>
    </source>
</evidence>
<dbReference type="EMBL" id="CM032187">
    <property type="protein sequence ID" value="KAG7089700.1"/>
    <property type="molecule type" value="Genomic_DNA"/>
</dbReference>
<dbReference type="AlphaFoldDB" id="A0A9P7RU33"/>
<feature type="compositionally biased region" description="Polar residues" evidence="2">
    <location>
        <begin position="741"/>
        <end position="754"/>
    </location>
</feature>
<dbReference type="SUPFAM" id="SSF56219">
    <property type="entry name" value="DNase I-like"/>
    <property type="match status" value="2"/>
</dbReference>
<gene>
    <name evidence="4" type="ORF">E1B28_011355</name>
</gene>
<proteinExistence type="predicted"/>
<organism evidence="4 5">
    <name type="scientific">Marasmius oreades</name>
    <name type="common">fairy-ring Marasmius</name>
    <dbReference type="NCBI Taxonomy" id="181124"/>
    <lineage>
        <taxon>Eukaryota</taxon>
        <taxon>Fungi</taxon>
        <taxon>Dikarya</taxon>
        <taxon>Basidiomycota</taxon>
        <taxon>Agaricomycotina</taxon>
        <taxon>Agaricomycetes</taxon>
        <taxon>Agaricomycetidae</taxon>
        <taxon>Agaricales</taxon>
        <taxon>Marasmiineae</taxon>
        <taxon>Marasmiaceae</taxon>
        <taxon>Marasmius</taxon>
    </lineage>
</organism>
<accession>A0A9P7RU33</accession>
<feature type="region of interest" description="Disordered" evidence="2">
    <location>
        <begin position="148"/>
        <end position="173"/>
    </location>
</feature>
<evidence type="ECO:0000256" key="1">
    <source>
        <dbReference type="SAM" id="Coils"/>
    </source>
</evidence>
<dbReference type="Pfam" id="PF22669">
    <property type="entry name" value="Exo_endo_phos2"/>
    <property type="match status" value="2"/>
</dbReference>
<feature type="compositionally biased region" description="Basic and acidic residues" evidence="2">
    <location>
        <begin position="153"/>
        <end position="173"/>
    </location>
</feature>
<dbReference type="GeneID" id="66080430"/>
<dbReference type="Proteomes" id="UP001049176">
    <property type="component" value="Chromosome 7"/>
</dbReference>
<dbReference type="InterPro" id="IPR000300">
    <property type="entry name" value="IPPc"/>
</dbReference>
<feature type="domain" description="Inositol polyphosphate-related phosphatase" evidence="3">
    <location>
        <begin position="77"/>
        <end position="457"/>
    </location>
</feature>
<feature type="region of interest" description="Disordered" evidence="2">
    <location>
        <begin position="450"/>
        <end position="504"/>
    </location>
</feature>
<feature type="region of interest" description="Disordered" evidence="2">
    <location>
        <begin position="1"/>
        <end position="73"/>
    </location>
</feature>
<dbReference type="InterPro" id="IPR046985">
    <property type="entry name" value="IP5"/>
</dbReference>
<dbReference type="OrthoDB" id="405996at2759"/>
<comment type="caution">
    <text evidence="4">The sequence shown here is derived from an EMBL/GenBank/DDBJ whole genome shotgun (WGS) entry which is preliminary data.</text>
</comment>
<feature type="compositionally biased region" description="Polar residues" evidence="2">
    <location>
        <begin position="1"/>
        <end position="35"/>
    </location>
</feature>
<dbReference type="Gene3D" id="3.60.10.10">
    <property type="entry name" value="Endonuclease/exonuclease/phosphatase"/>
    <property type="match status" value="2"/>
</dbReference>
<protein>
    <recommendedName>
        <fullName evidence="3">Inositol polyphosphate-related phosphatase domain-containing protein</fullName>
    </recommendedName>
</protein>
<dbReference type="GO" id="GO:0004439">
    <property type="term" value="F:phosphatidylinositol-4,5-bisphosphate 5-phosphatase activity"/>
    <property type="evidence" value="ECO:0007669"/>
    <property type="project" value="TreeGrafter"/>
</dbReference>
<dbReference type="RefSeq" id="XP_043006170.1">
    <property type="nucleotide sequence ID" value="XM_043156384.1"/>
</dbReference>
<dbReference type="PANTHER" id="PTHR11200:SF275">
    <property type="entry name" value="LD06095P"/>
    <property type="match status" value="1"/>
</dbReference>
<dbReference type="InterPro" id="IPR036691">
    <property type="entry name" value="Endo/exonu/phosph_ase_sf"/>
</dbReference>
<feature type="compositionally biased region" description="Polar residues" evidence="2">
    <location>
        <begin position="760"/>
        <end position="778"/>
    </location>
</feature>
<dbReference type="PANTHER" id="PTHR11200">
    <property type="entry name" value="INOSITOL 5-PHOSPHATASE"/>
    <property type="match status" value="1"/>
</dbReference>
<feature type="coiled-coil region" evidence="1">
    <location>
        <begin position="305"/>
        <end position="332"/>
    </location>
</feature>
<keyword evidence="1" id="KW-0175">Coiled coil</keyword>